<accession>A0AA35Z308</accession>
<gene>
    <name evidence="1" type="ORF">LSALG_LOCUS24471</name>
</gene>
<dbReference type="EMBL" id="OX465081">
    <property type="protein sequence ID" value="CAI9284975.1"/>
    <property type="molecule type" value="Genomic_DNA"/>
</dbReference>
<sequence>MTLRARQQQTREVKLGLNITPHPVLSASLIPLTETLKLENGLRDCIASLGLHDRDNNYNASHRPAHTPLNEGVSSQLKLHKKCLADAQPHGSRGQVPVVDLTTLHYDVQISAIAEDHKTRRRSMSH</sequence>
<keyword evidence="2" id="KW-1185">Reference proteome</keyword>
<protein>
    <submittedName>
        <fullName evidence="1">Uncharacterized protein</fullName>
    </submittedName>
</protein>
<evidence type="ECO:0000313" key="1">
    <source>
        <dbReference type="EMBL" id="CAI9284975.1"/>
    </source>
</evidence>
<evidence type="ECO:0000313" key="2">
    <source>
        <dbReference type="Proteomes" id="UP001177003"/>
    </source>
</evidence>
<dbReference type="Proteomes" id="UP001177003">
    <property type="component" value="Chromosome 5"/>
</dbReference>
<dbReference type="AlphaFoldDB" id="A0AA35Z308"/>
<organism evidence="1 2">
    <name type="scientific">Lactuca saligna</name>
    <name type="common">Willowleaf lettuce</name>
    <dbReference type="NCBI Taxonomy" id="75948"/>
    <lineage>
        <taxon>Eukaryota</taxon>
        <taxon>Viridiplantae</taxon>
        <taxon>Streptophyta</taxon>
        <taxon>Embryophyta</taxon>
        <taxon>Tracheophyta</taxon>
        <taxon>Spermatophyta</taxon>
        <taxon>Magnoliopsida</taxon>
        <taxon>eudicotyledons</taxon>
        <taxon>Gunneridae</taxon>
        <taxon>Pentapetalae</taxon>
        <taxon>asterids</taxon>
        <taxon>campanulids</taxon>
        <taxon>Asterales</taxon>
        <taxon>Asteraceae</taxon>
        <taxon>Cichorioideae</taxon>
        <taxon>Cichorieae</taxon>
        <taxon>Lactucinae</taxon>
        <taxon>Lactuca</taxon>
    </lineage>
</organism>
<name>A0AA35Z308_LACSI</name>
<proteinExistence type="predicted"/>
<reference evidence="1" key="1">
    <citation type="submission" date="2023-04" db="EMBL/GenBank/DDBJ databases">
        <authorList>
            <person name="Vijverberg K."/>
            <person name="Xiong W."/>
            <person name="Schranz E."/>
        </authorList>
    </citation>
    <scope>NUCLEOTIDE SEQUENCE</scope>
</reference>